<evidence type="ECO:0000313" key="4">
    <source>
        <dbReference type="Proteomes" id="UP001304243"/>
    </source>
</evidence>
<organism evidence="3 4">
    <name type="scientific">Mucor velutinosus</name>
    <dbReference type="NCBI Taxonomy" id="708070"/>
    <lineage>
        <taxon>Eukaryota</taxon>
        <taxon>Fungi</taxon>
        <taxon>Fungi incertae sedis</taxon>
        <taxon>Mucoromycota</taxon>
        <taxon>Mucoromycotina</taxon>
        <taxon>Mucoromycetes</taxon>
        <taxon>Mucorales</taxon>
        <taxon>Mucorineae</taxon>
        <taxon>Mucoraceae</taxon>
        <taxon>Mucor</taxon>
    </lineage>
</organism>
<protein>
    <submittedName>
        <fullName evidence="3">Uncharacterized protein</fullName>
    </submittedName>
</protein>
<feature type="compositionally biased region" description="Basic and acidic residues" evidence="1">
    <location>
        <begin position="280"/>
        <end position="292"/>
    </location>
</feature>
<feature type="compositionally biased region" description="Acidic residues" evidence="1">
    <location>
        <begin position="256"/>
        <end position="265"/>
    </location>
</feature>
<feature type="region of interest" description="Disordered" evidence="1">
    <location>
        <begin position="253"/>
        <end position="292"/>
    </location>
</feature>
<dbReference type="AlphaFoldDB" id="A0AAN7D6X0"/>
<evidence type="ECO:0000313" key="3">
    <source>
        <dbReference type="EMBL" id="KAK4509950.1"/>
    </source>
</evidence>
<keyword evidence="2" id="KW-0472">Membrane</keyword>
<evidence type="ECO:0000256" key="1">
    <source>
        <dbReference type="SAM" id="MobiDB-lite"/>
    </source>
</evidence>
<dbReference type="GeneID" id="89951786"/>
<dbReference type="Proteomes" id="UP001304243">
    <property type="component" value="Unassembled WGS sequence"/>
</dbReference>
<name>A0AAN7D6X0_9FUNG</name>
<accession>A0AAN7D6X0</accession>
<keyword evidence="2" id="KW-1133">Transmembrane helix</keyword>
<comment type="caution">
    <text evidence="3">The sequence shown here is derived from an EMBL/GenBank/DDBJ whole genome shotgun (WGS) entry which is preliminary data.</text>
</comment>
<dbReference type="EMBL" id="JASEJX010000035">
    <property type="protein sequence ID" value="KAK4509950.1"/>
    <property type="molecule type" value="Genomic_DNA"/>
</dbReference>
<feature type="transmembrane region" description="Helical" evidence="2">
    <location>
        <begin position="84"/>
        <end position="103"/>
    </location>
</feature>
<sequence length="390" mass="42990">MDTDTTTKPHPEKSIPSMTAFSIMFVSIGMSCFIWQSITAGQMFYKARKPIIGLVFAQATLGIVVTFVTLLTSLTPDFDCTFRLLFSVVGVNVADISLQFVLLWKAYLGNNRSKLILGVGCIPLAAIAAFIIANMTFGRSISEQGVGLCDTDYPTYIVIAKAAIDCISNTFLSSCFVLVIYRHYRILGSSIQKTLITEGLIYCFGVCLSNILTGILMAKTVLGGSTPILYTIDWYLASYLIIKQLESRHKHTGLKEDEDEEEDDSSSSIASKCDSQSYRRHGDEERAAQDNIDSFHNKARDTYYQSIDGTVVASITAASTPHHSYLEGDDGKLCPLPSLPPFEKKICDYTRKNSATQLLEENDTTIEALAVREIAPESLKIANPRATDEK</sequence>
<keyword evidence="2" id="KW-0812">Transmembrane</keyword>
<feature type="transmembrane region" description="Helical" evidence="2">
    <location>
        <begin position="115"/>
        <end position="137"/>
    </location>
</feature>
<reference evidence="3 4" key="1">
    <citation type="submission" date="2022-11" db="EMBL/GenBank/DDBJ databases">
        <title>Mucor velutinosus strain NIH1002 WGS.</title>
        <authorList>
            <person name="Subramanian P."/>
            <person name="Mullikin J.C."/>
            <person name="Segre J.A."/>
            <person name="Zelazny A.M."/>
        </authorList>
    </citation>
    <scope>NUCLEOTIDE SEQUENCE [LARGE SCALE GENOMIC DNA]</scope>
    <source>
        <strain evidence="3 4">NIH1002</strain>
    </source>
</reference>
<gene>
    <name evidence="3" type="ORF">ATC70_008100</name>
</gene>
<feature type="transmembrane region" description="Helical" evidence="2">
    <location>
        <begin position="51"/>
        <end position="72"/>
    </location>
</feature>
<feature type="transmembrane region" description="Helical" evidence="2">
    <location>
        <begin position="200"/>
        <end position="218"/>
    </location>
</feature>
<proteinExistence type="predicted"/>
<feature type="transmembrane region" description="Helical" evidence="2">
    <location>
        <begin position="157"/>
        <end position="180"/>
    </location>
</feature>
<dbReference type="RefSeq" id="XP_064676616.1">
    <property type="nucleotide sequence ID" value="XM_064827354.1"/>
</dbReference>
<keyword evidence="4" id="KW-1185">Reference proteome</keyword>
<evidence type="ECO:0000256" key="2">
    <source>
        <dbReference type="SAM" id="Phobius"/>
    </source>
</evidence>
<feature type="transmembrane region" description="Helical" evidence="2">
    <location>
        <begin position="20"/>
        <end position="39"/>
    </location>
</feature>